<evidence type="ECO:0000256" key="1">
    <source>
        <dbReference type="SAM" id="MobiDB-lite"/>
    </source>
</evidence>
<protein>
    <submittedName>
        <fullName evidence="2">Uncharacterized protein</fullName>
    </submittedName>
</protein>
<feature type="region of interest" description="Disordered" evidence="1">
    <location>
        <begin position="1"/>
        <end position="27"/>
    </location>
</feature>
<feature type="compositionally biased region" description="Polar residues" evidence="1">
    <location>
        <begin position="1"/>
        <end position="15"/>
    </location>
</feature>
<comment type="caution">
    <text evidence="2">The sequence shown here is derived from an EMBL/GenBank/DDBJ whole genome shotgun (WGS) entry which is preliminary data.</text>
</comment>
<sequence>MSEQVPNWDLSSTVEENVHEQPHPIDISVLHEPHSSLPTFHATEETNDHLSEVELHFTQSHLEMVKGESSGTKRKSNELEIEQHPWTQTERNDGEKRGTEAKRNADDLAPGGGHVVPKHIKCLRK</sequence>
<feature type="compositionally biased region" description="Basic and acidic residues" evidence="1">
    <location>
        <begin position="90"/>
        <end position="106"/>
    </location>
</feature>
<name>A0ABC8R5Q0_9AQUA</name>
<accession>A0ABC8R5Q0</accession>
<keyword evidence="3" id="KW-1185">Reference proteome</keyword>
<organism evidence="2 3">
    <name type="scientific">Ilex paraguariensis</name>
    <name type="common">yerba mate</name>
    <dbReference type="NCBI Taxonomy" id="185542"/>
    <lineage>
        <taxon>Eukaryota</taxon>
        <taxon>Viridiplantae</taxon>
        <taxon>Streptophyta</taxon>
        <taxon>Embryophyta</taxon>
        <taxon>Tracheophyta</taxon>
        <taxon>Spermatophyta</taxon>
        <taxon>Magnoliopsida</taxon>
        <taxon>eudicotyledons</taxon>
        <taxon>Gunneridae</taxon>
        <taxon>Pentapetalae</taxon>
        <taxon>asterids</taxon>
        <taxon>campanulids</taxon>
        <taxon>Aquifoliales</taxon>
        <taxon>Aquifoliaceae</taxon>
        <taxon>Ilex</taxon>
    </lineage>
</organism>
<reference evidence="2 3" key="1">
    <citation type="submission" date="2024-02" db="EMBL/GenBank/DDBJ databases">
        <authorList>
            <person name="Vignale AGUSTIN F."/>
            <person name="Sosa J E."/>
            <person name="Modenutti C."/>
        </authorList>
    </citation>
    <scope>NUCLEOTIDE SEQUENCE [LARGE SCALE GENOMIC DNA]</scope>
</reference>
<evidence type="ECO:0000313" key="2">
    <source>
        <dbReference type="EMBL" id="CAK9140328.1"/>
    </source>
</evidence>
<evidence type="ECO:0000313" key="3">
    <source>
        <dbReference type="Proteomes" id="UP001642360"/>
    </source>
</evidence>
<gene>
    <name evidence="2" type="ORF">ILEXP_LOCUS7770</name>
</gene>
<dbReference type="AlphaFoldDB" id="A0ABC8R5Q0"/>
<feature type="compositionally biased region" description="Basic residues" evidence="1">
    <location>
        <begin position="116"/>
        <end position="125"/>
    </location>
</feature>
<dbReference type="EMBL" id="CAUOFW020001034">
    <property type="protein sequence ID" value="CAK9140328.1"/>
    <property type="molecule type" value="Genomic_DNA"/>
</dbReference>
<dbReference type="Proteomes" id="UP001642360">
    <property type="component" value="Unassembled WGS sequence"/>
</dbReference>
<feature type="compositionally biased region" description="Basic and acidic residues" evidence="1">
    <location>
        <begin position="16"/>
        <end position="27"/>
    </location>
</feature>
<proteinExistence type="predicted"/>
<feature type="region of interest" description="Disordered" evidence="1">
    <location>
        <begin position="65"/>
        <end position="125"/>
    </location>
</feature>